<protein>
    <recommendedName>
        <fullName evidence="4">SusD/RagB family nutrient-binding outer membrane lipoprotein</fullName>
    </recommendedName>
</protein>
<dbReference type="Pfam" id="PF12771">
    <property type="entry name" value="SusD-like_2"/>
    <property type="match status" value="1"/>
</dbReference>
<dbReference type="SUPFAM" id="SSF48452">
    <property type="entry name" value="TPR-like"/>
    <property type="match status" value="1"/>
</dbReference>
<keyword evidence="3" id="KW-1185">Reference proteome</keyword>
<feature type="chain" id="PRO_5001800377" description="SusD/RagB family nutrient-binding outer membrane lipoprotein" evidence="1">
    <location>
        <begin position="22"/>
        <end position="493"/>
    </location>
</feature>
<dbReference type="Gene3D" id="1.25.40.390">
    <property type="match status" value="1"/>
</dbReference>
<dbReference type="PROSITE" id="PS51257">
    <property type="entry name" value="PROKAR_LIPOPROTEIN"/>
    <property type="match status" value="1"/>
</dbReference>
<name>A0A085Z435_9FLAO</name>
<dbReference type="EMBL" id="JPRP01000001">
    <property type="protein sequence ID" value="KFE99198.1"/>
    <property type="molecule type" value="Genomic_DNA"/>
</dbReference>
<dbReference type="InterPro" id="IPR041662">
    <property type="entry name" value="SusD-like_2"/>
</dbReference>
<dbReference type="eggNOG" id="COG4198">
    <property type="taxonomic scope" value="Bacteria"/>
</dbReference>
<evidence type="ECO:0000313" key="3">
    <source>
        <dbReference type="Proteomes" id="UP000028713"/>
    </source>
</evidence>
<feature type="signal peptide" evidence="1">
    <location>
        <begin position="1"/>
        <end position="21"/>
    </location>
</feature>
<sequence length="493" mass="54920">MKKFFLSIFAVSALVTSCASEDDIYNDDSLKAYEASGEYFFANAQKELVDQLTTPSVNLNVFRYFSQYWAATTYRAESRYDLTTRNIPDNHWDNLYAEALGNFKKAKENILSESKPALMSEIEWNKIQQNRVAIIEVLMVYTYQVLVDSFGDVPYSQSLDIVNTPLPKYDDDAAIYPQLITRLNAAIAQMDTGYGSITPNQDLVYAGDVSKWKLFANSLKVKIAINMADVNNSLAKSSIEQAYAAGVIESNTNNALLTYNTFAPNYNLIHEELVQSNRNDFVPASVFVDKLNSLSDPRRPIYFTPLNGTTNTFVGGNYGYQNLLPYNDSYSHIGDKIKEPNLPGVLIDAAEINFILAEAAERGYSVGSAATHYESAVKASLTFWGINNTDATAYYNQSSVNYGTATGTWKEKIGNQAWIAMYNRGFESWTFFRRLDFPGIVAPASAYPIAEGEIPVRLTYPSTEPNINGANYQSASSAIGGDKLTTKVFWDIN</sequence>
<dbReference type="STRING" id="236814.IX39_00510"/>
<dbReference type="OrthoDB" id="725917at2"/>
<dbReference type="InterPro" id="IPR011990">
    <property type="entry name" value="TPR-like_helical_dom_sf"/>
</dbReference>
<keyword evidence="1" id="KW-0732">Signal</keyword>
<reference evidence="2 3" key="1">
    <citation type="submission" date="2014-07" db="EMBL/GenBank/DDBJ databases">
        <title>Genome of Chryseobacterium formosense LMG 24722.</title>
        <authorList>
            <person name="Pipes S.E."/>
            <person name="Stropko S.J."/>
            <person name="Newman J.D."/>
        </authorList>
    </citation>
    <scope>NUCLEOTIDE SEQUENCE [LARGE SCALE GENOMIC DNA]</scope>
    <source>
        <strain evidence="2 3">LMG 24722</strain>
    </source>
</reference>
<evidence type="ECO:0008006" key="4">
    <source>
        <dbReference type="Google" id="ProtNLM"/>
    </source>
</evidence>
<dbReference type="AlphaFoldDB" id="A0A085Z435"/>
<evidence type="ECO:0000313" key="2">
    <source>
        <dbReference type="EMBL" id="KFE99198.1"/>
    </source>
</evidence>
<organism evidence="2 3">
    <name type="scientific">Chryseobacterium formosense</name>
    <dbReference type="NCBI Taxonomy" id="236814"/>
    <lineage>
        <taxon>Bacteria</taxon>
        <taxon>Pseudomonadati</taxon>
        <taxon>Bacteroidota</taxon>
        <taxon>Flavobacteriia</taxon>
        <taxon>Flavobacteriales</taxon>
        <taxon>Weeksellaceae</taxon>
        <taxon>Chryseobacterium group</taxon>
        <taxon>Chryseobacterium</taxon>
    </lineage>
</organism>
<gene>
    <name evidence="2" type="ORF">IX39_00510</name>
</gene>
<dbReference type="RefSeq" id="WP_034672435.1">
    <property type="nucleotide sequence ID" value="NZ_FPAP01000009.1"/>
</dbReference>
<proteinExistence type="predicted"/>
<dbReference type="Proteomes" id="UP000028713">
    <property type="component" value="Unassembled WGS sequence"/>
</dbReference>
<accession>A0A085Z435</accession>
<comment type="caution">
    <text evidence="2">The sequence shown here is derived from an EMBL/GenBank/DDBJ whole genome shotgun (WGS) entry which is preliminary data.</text>
</comment>
<evidence type="ECO:0000256" key="1">
    <source>
        <dbReference type="SAM" id="SignalP"/>
    </source>
</evidence>